<dbReference type="EMBL" id="GG662704">
    <property type="protein sequence ID" value="EAR95542.2"/>
    <property type="molecule type" value="Genomic_DNA"/>
</dbReference>
<reference evidence="2" key="1">
    <citation type="journal article" date="2006" name="PLoS Biol.">
        <title>Macronuclear genome sequence of the ciliate Tetrahymena thermophila, a model eukaryote.</title>
        <authorList>
            <person name="Eisen J.A."/>
            <person name="Coyne R.S."/>
            <person name="Wu M."/>
            <person name="Wu D."/>
            <person name="Thiagarajan M."/>
            <person name="Wortman J.R."/>
            <person name="Badger J.H."/>
            <person name="Ren Q."/>
            <person name="Amedeo P."/>
            <person name="Jones K.M."/>
            <person name="Tallon L.J."/>
            <person name="Delcher A.L."/>
            <person name="Salzberg S.L."/>
            <person name="Silva J.C."/>
            <person name="Haas B.J."/>
            <person name="Majoros W.H."/>
            <person name="Farzad M."/>
            <person name="Carlton J.M."/>
            <person name="Smith R.K. Jr."/>
            <person name="Garg J."/>
            <person name="Pearlman R.E."/>
            <person name="Karrer K.M."/>
            <person name="Sun L."/>
            <person name="Manning G."/>
            <person name="Elde N.C."/>
            <person name="Turkewitz A.P."/>
            <person name="Asai D.J."/>
            <person name="Wilkes D.E."/>
            <person name="Wang Y."/>
            <person name="Cai H."/>
            <person name="Collins K."/>
            <person name="Stewart B.A."/>
            <person name="Lee S.R."/>
            <person name="Wilamowska K."/>
            <person name="Weinberg Z."/>
            <person name="Ruzzo W.L."/>
            <person name="Wloga D."/>
            <person name="Gaertig J."/>
            <person name="Frankel J."/>
            <person name="Tsao C.-C."/>
            <person name="Gorovsky M.A."/>
            <person name="Keeling P.J."/>
            <person name="Waller R.F."/>
            <person name="Patron N.J."/>
            <person name="Cherry J.M."/>
            <person name="Stover N.A."/>
            <person name="Krieger C.J."/>
            <person name="del Toro C."/>
            <person name="Ryder H.F."/>
            <person name="Williamson S.C."/>
            <person name="Barbeau R.A."/>
            <person name="Hamilton E.P."/>
            <person name="Orias E."/>
        </authorList>
    </citation>
    <scope>NUCLEOTIDE SEQUENCE [LARGE SCALE GENOMIC DNA]</scope>
    <source>
        <strain evidence="2">SB210</strain>
    </source>
</reference>
<evidence type="ECO:0000313" key="2">
    <source>
        <dbReference type="Proteomes" id="UP000009168"/>
    </source>
</evidence>
<keyword evidence="2" id="KW-1185">Reference proteome</keyword>
<proteinExistence type="predicted"/>
<dbReference type="AlphaFoldDB" id="Q23FR8"/>
<dbReference type="Proteomes" id="UP000009168">
    <property type="component" value="Unassembled WGS sequence"/>
</dbReference>
<accession>Q23FR8</accession>
<dbReference type="InParanoid" id="Q23FR8"/>
<organism evidence="1 2">
    <name type="scientific">Tetrahymena thermophila (strain SB210)</name>
    <dbReference type="NCBI Taxonomy" id="312017"/>
    <lineage>
        <taxon>Eukaryota</taxon>
        <taxon>Sar</taxon>
        <taxon>Alveolata</taxon>
        <taxon>Ciliophora</taxon>
        <taxon>Intramacronucleata</taxon>
        <taxon>Oligohymenophorea</taxon>
        <taxon>Hymenostomatida</taxon>
        <taxon>Tetrahymenina</taxon>
        <taxon>Tetrahymenidae</taxon>
        <taxon>Tetrahymena</taxon>
    </lineage>
</organism>
<dbReference type="HOGENOM" id="CLU_1800348_0_0_1"/>
<protein>
    <submittedName>
        <fullName evidence="1">Uncharacterized protein</fullName>
    </submittedName>
</protein>
<name>Q23FR8_TETTS</name>
<dbReference type="KEGG" id="tet:TTHERM_00079460"/>
<evidence type="ECO:0000313" key="1">
    <source>
        <dbReference type="EMBL" id="EAR95542.2"/>
    </source>
</evidence>
<dbReference type="RefSeq" id="XP_001015787.2">
    <property type="nucleotide sequence ID" value="XM_001015787.2"/>
</dbReference>
<gene>
    <name evidence="1" type="ORF">TTHERM_00079460</name>
</gene>
<dbReference type="GeneID" id="7831240"/>
<sequence length="144" mass="16894">MAQSSQAVFASCTKILMIRKIMIKRQVISNFQTLMNFLKQWQAISQKRKKNIKIFNSILKDKTQAVFFVLLLLILDNSKTLIEIKPTRIIPYINKQINKYTSTIFSLLLEFKLKQMSFFKFQGSSCKRKNKLSINQQKINCAHL</sequence>